<feature type="compositionally biased region" description="Polar residues" evidence="1">
    <location>
        <begin position="1"/>
        <end position="11"/>
    </location>
</feature>
<proteinExistence type="predicted"/>
<reference evidence="2 3" key="1">
    <citation type="journal article" date="2015" name="Sci. Rep.">
        <title>Genome of the facultative scuticociliatosis pathogen Pseudocohnilembus persalinus provides insight into its virulence through horizontal gene transfer.</title>
        <authorList>
            <person name="Xiong J."/>
            <person name="Wang G."/>
            <person name="Cheng J."/>
            <person name="Tian M."/>
            <person name="Pan X."/>
            <person name="Warren A."/>
            <person name="Jiang C."/>
            <person name="Yuan D."/>
            <person name="Miao W."/>
        </authorList>
    </citation>
    <scope>NUCLEOTIDE SEQUENCE [LARGE SCALE GENOMIC DNA]</scope>
    <source>
        <strain evidence="2">36N120E</strain>
    </source>
</reference>
<keyword evidence="3" id="KW-1185">Reference proteome</keyword>
<comment type="caution">
    <text evidence="2">The sequence shown here is derived from an EMBL/GenBank/DDBJ whole genome shotgun (WGS) entry which is preliminary data.</text>
</comment>
<gene>
    <name evidence="2" type="ORF">PPERSA_10682</name>
</gene>
<evidence type="ECO:0000313" key="3">
    <source>
        <dbReference type="Proteomes" id="UP000054937"/>
    </source>
</evidence>
<feature type="compositionally biased region" description="Low complexity" evidence="1">
    <location>
        <begin position="50"/>
        <end position="79"/>
    </location>
</feature>
<feature type="compositionally biased region" description="Polar residues" evidence="1">
    <location>
        <begin position="19"/>
        <end position="49"/>
    </location>
</feature>
<dbReference type="Proteomes" id="UP000054937">
    <property type="component" value="Unassembled WGS sequence"/>
</dbReference>
<evidence type="ECO:0000256" key="1">
    <source>
        <dbReference type="SAM" id="MobiDB-lite"/>
    </source>
</evidence>
<feature type="region of interest" description="Disordered" evidence="1">
    <location>
        <begin position="1"/>
        <end position="79"/>
    </location>
</feature>
<dbReference type="AlphaFoldDB" id="A0A0V0QD94"/>
<dbReference type="InParanoid" id="A0A0V0QD94"/>
<name>A0A0V0QD94_PSEPJ</name>
<dbReference type="EMBL" id="LDAU01000194">
    <property type="protein sequence ID" value="KRX00183.1"/>
    <property type="molecule type" value="Genomic_DNA"/>
</dbReference>
<sequence length="350" mass="40402">MSQAEIINQDYQSDRKQTENSSSSPRQVNHGNLQANGKMKNSTGSFNALNKSNSNQNNKQSQLQKQISSNGQNGQNKTLNYINNNLKNLKLVQNDKKVNFSNSVSINNNNKRLNNSNQKIGNSNNNQKPNNRYINNGKIANFNNGNNLAIMKNFKNNNNINNNSNFYENSQNISQSLSTHENLDAASIDSYVSSDYFPSQEQQDEYFQDLNIDFDSKLDTLHQQTMKNLLRNKSFCGNDTNSSIQSFQRSQTYRLNTEGSIYKNNRHNFSQSLLQTSAEKKKRIQLLMKQQKDLSKHAYQLRYSRFLERNKDFEPVERGRIRTVQILASEICMSNQKIMYEVIKNLVEMQ</sequence>
<organism evidence="2 3">
    <name type="scientific">Pseudocohnilembus persalinus</name>
    <name type="common">Ciliate</name>
    <dbReference type="NCBI Taxonomy" id="266149"/>
    <lineage>
        <taxon>Eukaryota</taxon>
        <taxon>Sar</taxon>
        <taxon>Alveolata</taxon>
        <taxon>Ciliophora</taxon>
        <taxon>Intramacronucleata</taxon>
        <taxon>Oligohymenophorea</taxon>
        <taxon>Scuticociliatia</taxon>
        <taxon>Philasterida</taxon>
        <taxon>Pseudocohnilembidae</taxon>
        <taxon>Pseudocohnilembus</taxon>
    </lineage>
</organism>
<evidence type="ECO:0000313" key="2">
    <source>
        <dbReference type="EMBL" id="KRX00183.1"/>
    </source>
</evidence>
<feature type="region of interest" description="Disordered" evidence="1">
    <location>
        <begin position="102"/>
        <end position="131"/>
    </location>
</feature>
<protein>
    <submittedName>
        <fullName evidence="2">Uncharacterized protein</fullName>
    </submittedName>
</protein>
<accession>A0A0V0QD94</accession>